<accession>A0AAV4RDH5</accession>
<evidence type="ECO:0000313" key="2">
    <source>
        <dbReference type="Proteomes" id="UP001054945"/>
    </source>
</evidence>
<keyword evidence="2" id="KW-1185">Reference proteome</keyword>
<gene>
    <name evidence="1" type="ORF">CEXT_108291</name>
</gene>
<name>A0AAV4RDH5_CAEEX</name>
<reference evidence="1 2" key="1">
    <citation type="submission" date="2021-06" db="EMBL/GenBank/DDBJ databases">
        <title>Caerostris extrusa draft genome.</title>
        <authorList>
            <person name="Kono N."/>
            <person name="Arakawa K."/>
        </authorList>
    </citation>
    <scope>NUCLEOTIDE SEQUENCE [LARGE SCALE GENOMIC DNA]</scope>
</reference>
<comment type="caution">
    <text evidence="1">The sequence shown here is derived from an EMBL/GenBank/DDBJ whole genome shotgun (WGS) entry which is preliminary data.</text>
</comment>
<evidence type="ECO:0000313" key="1">
    <source>
        <dbReference type="EMBL" id="GIY19006.1"/>
    </source>
</evidence>
<dbReference type="Proteomes" id="UP001054945">
    <property type="component" value="Unassembled WGS sequence"/>
</dbReference>
<sequence length="138" mass="16344">MRFGYSRLPKRIEASETSQEKHLLVTFHWEILTTNEPWQEINQIVPKYSPHFEQWSAPKKVSYSLLLYDLTKYTPHTGMYERALYILLESPFKEQIYIIITKLSSSKEYNELQLGTPFSNHSYQIHKSTDRTHLACST</sequence>
<dbReference type="AlphaFoldDB" id="A0AAV4RDH5"/>
<protein>
    <submittedName>
        <fullName evidence="1">Uncharacterized protein</fullName>
    </submittedName>
</protein>
<proteinExistence type="predicted"/>
<dbReference type="EMBL" id="BPLR01007704">
    <property type="protein sequence ID" value="GIY19006.1"/>
    <property type="molecule type" value="Genomic_DNA"/>
</dbReference>
<organism evidence="1 2">
    <name type="scientific">Caerostris extrusa</name>
    <name type="common">Bark spider</name>
    <name type="synonym">Caerostris bankana</name>
    <dbReference type="NCBI Taxonomy" id="172846"/>
    <lineage>
        <taxon>Eukaryota</taxon>
        <taxon>Metazoa</taxon>
        <taxon>Ecdysozoa</taxon>
        <taxon>Arthropoda</taxon>
        <taxon>Chelicerata</taxon>
        <taxon>Arachnida</taxon>
        <taxon>Araneae</taxon>
        <taxon>Araneomorphae</taxon>
        <taxon>Entelegynae</taxon>
        <taxon>Araneoidea</taxon>
        <taxon>Araneidae</taxon>
        <taxon>Caerostris</taxon>
    </lineage>
</organism>